<comment type="similarity">
    <text evidence="11">Belongs to the KdpC family.</text>
</comment>
<sequence length="199" mass="21218">MKTSTRLLSTTVRAFLLLTVLLGVIYPLVIFGVGRVVSDKTDGSFVTDSSGKVVGSSLIAQAVTEPGYFMPRPSAAGDDGYDAMSSSASNLSPYDPEYQAMVKERRAEIAQRENVKEDQVPEDAVTASGSGLDPQISRAYADIQVNRVARESGLDRGTVEKLVKDNEQTSFNGSDRGTPVNVVTLNLDIRNARGAGAAK</sequence>
<dbReference type="AlphaFoldDB" id="A0A418Q6Y3"/>
<dbReference type="GO" id="GO:0005886">
    <property type="term" value="C:plasma membrane"/>
    <property type="evidence" value="ECO:0007669"/>
    <property type="project" value="UniProtKB-SubCell"/>
</dbReference>
<evidence type="ECO:0000256" key="7">
    <source>
        <dbReference type="ARBA" id="ARBA00022958"/>
    </source>
</evidence>
<keyword evidence="3 11" id="KW-0633">Potassium transport</keyword>
<evidence type="ECO:0000256" key="8">
    <source>
        <dbReference type="ARBA" id="ARBA00022989"/>
    </source>
</evidence>
<keyword evidence="4 11" id="KW-0812">Transmembrane</keyword>
<dbReference type="PANTHER" id="PTHR30042:SF2">
    <property type="entry name" value="POTASSIUM-TRANSPORTING ATPASE KDPC SUBUNIT"/>
    <property type="match status" value="1"/>
</dbReference>
<dbReference type="OrthoDB" id="9788285at2"/>
<accession>A0A418Q6Y3</accession>
<dbReference type="EMBL" id="QXJK01000005">
    <property type="protein sequence ID" value="RIX34886.1"/>
    <property type="molecule type" value="Genomic_DNA"/>
</dbReference>
<dbReference type="RefSeq" id="WP_119664746.1">
    <property type="nucleotide sequence ID" value="NZ_QXJK01000005.1"/>
</dbReference>
<evidence type="ECO:0000256" key="4">
    <source>
        <dbReference type="ARBA" id="ARBA00022692"/>
    </source>
</evidence>
<dbReference type="Proteomes" id="UP000285278">
    <property type="component" value="Unassembled WGS sequence"/>
</dbReference>
<evidence type="ECO:0000256" key="11">
    <source>
        <dbReference type="HAMAP-Rule" id="MF_00276"/>
    </source>
</evidence>
<proteinExistence type="inferred from homology"/>
<dbReference type="PIRSF" id="PIRSF001296">
    <property type="entry name" value="K_ATPase_KdpC"/>
    <property type="match status" value="1"/>
</dbReference>
<keyword evidence="8 11" id="KW-1133">Transmembrane helix</keyword>
<keyword evidence="7 11" id="KW-0630">Potassium</keyword>
<evidence type="ECO:0000256" key="1">
    <source>
        <dbReference type="ARBA" id="ARBA00022448"/>
    </source>
</evidence>
<gene>
    <name evidence="11" type="primary">kdpC</name>
    <name evidence="12" type="ORF">D3M95_06155</name>
</gene>
<comment type="subcellular location">
    <subcellularLocation>
        <location evidence="11">Cell membrane</location>
        <topology evidence="11">Single-pass membrane protein</topology>
    </subcellularLocation>
</comment>
<evidence type="ECO:0000313" key="12">
    <source>
        <dbReference type="EMBL" id="RIX34886.1"/>
    </source>
</evidence>
<evidence type="ECO:0000256" key="10">
    <source>
        <dbReference type="ARBA" id="ARBA00023136"/>
    </source>
</evidence>
<dbReference type="GO" id="GO:0008556">
    <property type="term" value="F:P-type potassium transmembrane transporter activity"/>
    <property type="evidence" value="ECO:0007669"/>
    <property type="project" value="InterPro"/>
</dbReference>
<comment type="subunit">
    <text evidence="11">The system is composed of three essential subunits: KdpA, KdpB and KdpC.</text>
</comment>
<evidence type="ECO:0000256" key="2">
    <source>
        <dbReference type="ARBA" id="ARBA00022475"/>
    </source>
</evidence>
<evidence type="ECO:0000313" key="13">
    <source>
        <dbReference type="Proteomes" id="UP000285278"/>
    </source>
</evidence>
<dbReference type="InterPro" id="IPR003820">
    <property type="entry name" value="KdpC"/>
</dbReference>
<organism evidence="12 13">
    <name type="scientific">Corynebacterium falsenii</name>
    <dbReference type="NCBI Taxonomy" id="108486"/>
    <lineage>
        <taxon>Bacteria</taxon>
        <taxon>Bacillati</taxon>
        <taxon>Actinomycetota</taxon>
        <taxon>Actinomycetes</taxon>
        <taxon>Mycobacteriales</taxon>
        <taxon>Corynebacteriaceae</taxon>
        <taxon>Corynebacterium</taxon>
    </lineage>
</organism>
<evidence type="ECO:0000256" key="5">
    <source>
        <dbReference type="ARBA" id="ARBA00022741"/>
    </source>
</evidence>
<keyword evidence="9 11" id="KW-0406">Ion transport</keyword>
<keyword evidence="10 11" id="KW-0472">Membrane</keyword>
<comment type="caution">
    <text evidence="12">The sequence shown here is derived from an EMBL/GenBank/DDBJ whole genome shotgun (WGS) entry which is preliminary data.</text>
</comment>
<comment type="function">
    <text evidence="11">Part of the high-affinity ATP-driven potassium transport (or Kdp) system, which catalyzes the hydrolysis of ATP coupled with the electrogenic transport of potassium into the cytoplasm. This subunit acts as a catalytic chaperone that increases the ATP-binding affinity of the ATP-hydrolyzing subunit KdpB by the formation of a transient KdpB/KdpC/ATP ternary complex.</text>
</comment>
<dbReference type="HAMAP" id="MF_00276">
    <property type="entry name" value="KdpC"/>
    <property type="match status" value="1"/>
</dbReference>
<protein>
    <recommendedName>
        <fullName evidence="11">Potassium-transporting ATPase KdpC subunit</fullName>
    </recommendedName>
    <alternativeName>
        <fullName evidence="11">ATP phosphohydrolase [potassium-transporting] C chain</fullName>
    </alternativeName>
    <alternativeName>
        <fullName evidence="11">Potassium-binding and translocating subunit C</fullName>
    </alternativeName>
    <alternativeName>
        <fullName evidence="11">Potassium-translocating ATPase C chain</fullName>
    </alternativeName>
</protein>
<keyword evidence="1 11" id="KW-0813">Transport</keyword>
<evidence type="ECO:0000256" key="3">
    <source>
        <dbReference type="ARBA" id="ARBA00022538"/>
    </source>
</evidence>
<dbReference type="PANTHER" id="PTHR30042">
    <property type="entry name" value="POTASSIUM-TRANSPORTING ATPASE C CHAIN"/>
    <property type="match status" value="1"/>
</dbReference>
<name>A0A418Q6Y3_9CORY</name>
<evidence type="ECO:0000256" key="6">
    <source>
        <dbReference type="ARBA" id="ARBA00022840"/>
    </source>
</evidence>
<keyword evidence="6 11" id="KW-0067">ATP-binding</keyword>
<reference evidence="12 13" key="1">
    <citation type="submission" date="2018-09" db="EMBL/GenBank/DDBJ databases">
        <title>Optimization and identification of Corynebacterium falsenii FN1-14 from fish paste.</title>
        <authorList>
            <person name="Daroonpunt R."/>
            <person name="Tanasupawat S."/>
        </authorList>
    </citation>
    <scope>NUCLEOTIDE SEQUENCE [LARGE SCALE GENOMIC DNA]</scope>
    <source>
        <strain evidence="12 13">FN1-14</strain>
    </source>
</reference>
<evidence type="ECO:0000256" key="9">
    <source>
        <dbReference type="ARBA" id="ARBA00023065"/>
    </source>
</evidence>
<keyword evidence="5 11" id="KW-0547">Nucleotide-binding</keyword>
<dbReference type="Pfam" id="PF02669">
    <property type="entry name" value="KdpC"/>
    <property type="match status" value="1"/>
</dbReference>
<dbReference type="STRING" id="1451189.CFAL_06865"/>
<feature type="transmembrane region" description="Helical" evidence="11">
    <location>
        <begin position="12"/>
        <end position="34"/>
    </location>
</feature>
<dbReference type="GO" id="GO:0005524">
    <property type="term" value="F:ATP binding"/>
    <property type="evidence" value="ECO:0007669"/>
    <property type="project" value="UniProtKB-UniRule"/>
</dbReference>
<keyword evidence="13" id="KW-1185">Reference proteome</keyword>
<keyword evidence="2 11" id="KW-1003">Cell membrane</keyword>